<accession>A0A133VGZ0</accession>
<evidence type="ECO:0000256" key="1">
    <source>
        <dbReference type="ARBA" id="ARBA00022490"/>
    </source>
</evidence>
<evidence type="ECO:0000313" key="11">
    <source>
        <dbReference type="Proteomes" id="UP000070311"/>
    </source>
</evidence>
<dbReference type="PANTHER" id="PTHR43209">
    <property type="entry name" value="TRNA SULFURTRANSFERASE"/>
    <property type="match status" value="1"/>
</dbReference>
<comment type="similarity">
    <text evidence="8">Belongs to the ThiI family.</text>
</comment>
<comment type="function">
    <text evidence="8">Catalyzes the ATP-dependent transfer of a sulfur to tRNA to produce 4-thiouridine in position 8 of tRNAs, which functions as a near-UV photosensor. Also catalyzes the transfer of sulfur to the sulfur carrier protein ThiS, forming ThiS-thiocarboxylate. This is a step in the synthesis of thiazole, in the thiamine biosynthesis pathway. The sulfur is donated as persulfide by IscS.</text>
</comment>
<dbReference type="InterPro" id="IPR050102">
    <property type="entry name" value="tRNA_sulfurtransferase_ThiI"/>
</dbReference>
<comment type="caution">
    <text evidence="8">Lacks conserved residue(s) required for the propagation of feature annotation.</text>
</comment>
<dbReference type="Pfam" id="PF02926">
    <property type="entry name" value="THUMP"/>
    <property type="match status" value="1"/>
</dbReference>
<evidence type="ECO:0000259" key="9">
    <source>
        <dbReference type="PROSITE" id="PS51165"/>
    </source>
</evidence>
<comment type="pathway">
    <text evidence="8">Cofactor biosynthesis; thiamine diphosphate biosynthesis.</text>
</comment>
<dbReference type="InterPro" id="IPR004114">
    <property type="entry name" value="THUMP_dom"/>
</dbReference>
<keyword evidence="7 8" id="KW-0784">Thiamine biosynthesis</keyword>
<dbReference type="EMBL" id="LHYD01000002">
    <property type="protein sequence ID" value="KXB05692.1"/>
    <property type="molecule type" value="Genomic_DNA"/>
</dbReference>
<dbReference type="PROSITE" id="PS51165">
    <property type="entry name" value="THUMP"/>
    <property type="match status" value="1"/>
</dbReference>
<protein>
    <recommendedName>
        <fullName evidence="8">Probable tRNA sulfurtransferase</fullName>
        <ecNumber evidence="8">2.8.1.4</ecNumber>
    </recommendedName>
    <alternativeName>
        <fullName evidence="8">Sulfur carrier protein ThiS sulfurtransferase</fullName>
    </alternativeName>
    <alternativeName>
        <fullName evidence="8">Thiamine biosynthesis protein ThiI</fullName>
    </alternativeName>
    <alternativeName>
        <fullName evidence="8">tRNA 4-thiouridine synthase</fullName>
    </alternativeName>
</protein>
<keyword evidence="6 8" id="KW-0694">RNA-binding</keyword>
<dbReference type="SUPFAM" id="SSF52402">
    <property type="entry name" value="Adenine nucleotide alpha hydrolases-like"/>
    <property type="match status" value="1"/>
</dbReference>
<dbReference type="UniPathway" id="UPA00060"/>
<dbReference type="PANTHER" id="PTHR43209:SF1">
    <property type="entry name" value="TRNA SULFURTRANSFERASE"/>
    <property type="match status" value="1"/>
</dbReference>
<gene>
    <name evidence="8" type="primary">thiI</name>
    <name evidence="10" type="ORF">AKJ50_00205</name>
</gene>
<proteinExistence type="inferred from homology"/>
<dbReference type="Pfam" id="PF22025">
    <property type="entry name" value="ThiI_fer"/>
    <property type="match status" value="1"/>
</dbReference>
<dbReference type="CDD" id="cd11716">
    <property type="entry name" value="THUMP_ThiI"/>
    <property type="match status" value="1"/>
</dbReference>
<dbReference type="InterPro" id="IPR054173">
    <property type="entry name" value="ThiI_fer"/>
</dbReference>
<evidence type="ECO:0000256" key="5">
    <source>
        <dbReference type="ARBA" id="ARBA00022840"/>
    </source>
</evidence>
<evidence type="ECO:0000256" key="6">
    <source>
        <dbReference type="ARBA" id="ARBA00022884"/>
    </source>
</evidence>
<keyword evidence="5 8" id="KW-0067">ATP-binding</keyword>
<organism evidence="10 11">
    <name type="scientific">candidate division MSBL1 archaeon SCGC-AAA382A13</name>
    <dbReference type="NCBI Taxonomy" id="1698279"/>
    <lineage>
        <taxon>Archaea</taxon>
        <taxon>Methanobacteriati</taxon>
        <taxon>Methanobacteriota</taxon>
        <taxon>candidate division MSBL1</taxon>
    </lineage>
</organism>
<dbReference type="SUPFAM" id="SSF143437">
    <property type="entry name" value="THUMP domain-like"/>
    <property type="match status" value="1"/>
</dbReference>
<dbReference type="SMART" id="SM00981">
    <property type="entry name" value="THUMP"/>
    <property type="match status" value="1"/>
</dbReference>
<keyword evidence="2 8" id="KW-0820">tRNA-binding</keyword>
<dbReference type="GO" id="GO:0000049">
    <property type="term" value="F:tRNA binding"/>
    <property type="evidence" value="ECO:0007669"/>
    <property type="project" value="UniProtKB-UniRule"/>
</dbReference>
<evidence type="ECO:0000256" key="2">
    <source>
        <dbReference type="ARBA" id="ARBA00022555"/>
    </source>
</evidence>
<evidence type="ECO:0000256" key="4">
    <source>
        <dbReference type="ARBA" id="ARBA00022741"/>
    </source>
</evidence>
<name>A0A133VGZ0_9EURY</name>
<feature type="binding site" evidence="8">
    <location>
        <begin position="179"/>
        <end position="180"/>
    </location>
    <ligand>
        <name>ATP</name>
        <dbReference type="ChEBI" id="CHEBI:30616"/>
    </ligand>
</feature>
<comment type="catalytic activity">
    <reaction evidence="8">
        <text>[ThiS sulfur-carrier protein]-C-terminal Gly-Gly-AMP + S-sulfanyl-L-cysteinyl-[cysteine desulfurase] + AH2 = [ThiS sulfur-carrier protein]-C-terminal-Gly-aminoethanethioate + L-cysteinyl-[cysteine desulfurase] + A + AMP + 2 H(+)</text>
        <dbReference type="Rhea" id="RHEA:43340"/>
        <dbReference type="Rhea" id="RHEA-COMP:12157"/>
        <dbReference type="Rhea" id="RHEA-COMP:12158"/>
        <dbReference type="Rhea" id="RHEA-COMP:12910"/>
        <dbReference type="Rhea" id="RHEA-COMP:19908"/>
        <dbReference type="ChEBI" id="CHEBI:13193"/>
        <dbReference type="ChEBI" id="CHEBI:15378"/>
        <dbReference type="ChEBI" id="CHEBI:17499"/>
        <dbReference type="ChEBI" id="CHEBI:29950"/>
        <dbReference type="ChEBI" id="CHEBI:61963"/>
        <dbReference type="ChEBI" id="CHEBI:90618"/>
        <dbReference type="ChEBI" id="CHEBI:232372"/>
        <dbReference type="ChEBI" id="CHEBI:456215"/>
    </reaction>
</comment>
<dbReference type="GO" id="GO:0052837">
    <property type="term" value="P:thiazole biosynthetic process"/>
    <property type="evidence" value="ECO:0007669"/>
    <property type="project" value="TreeGrafter"/>
</dbReference>
<evidence type="ECO:0000256" key="7">
    <source>
        <dbReference type="ARBA" id="ARBA00022977"/>
    </source>
</evidence>
<dbReference type="GO" id="GO:0140741">
    <property type="term" value="F:tRNA-uracil-4 sulfurtransferase activity"/>
    <property type="evidence" value="ECO:0007669"/>
    <property type="project" value="UniProtKB-EC"/>
</dbReference>
<keyword evidence="11" id="KW-1185">Reference proteome</keyword>
<comment type="subcellular location">
    <subcellularLocation>
        <location evidence="8">Cytoplasm</location>
    </subcellularLocation>
</comment>
<dbReference type="InterPro" id="IPR003720">
    <property type="entry name" value="tRNA_STrfase"/>
</dbReference>
<evidence type="ECO:0000256" key="3">
    <source>
        <dbReference type="ARBA" id="ARBA00022679"/>
    </source>
</evidence>
<dbReference type="GO" id="GO:0009228">
    <property type="term" value="P:thiamine biosynthetic process"/>
    <property type="evidence" value="ECO:0007669"/>
    <property type="project" value="UniProtKB-KW"/>
</dbReference>
<evidence type="ECO:0000256" key="8">
    <source>
        <dbReference type="HAMAP-Rule" id="MF_00021"/>
    </source>
</evidence>
<comment type="catalytic activity">
    <reaction evidence="8">
        <text>[ThiI sulfur-carrier protein]-S-sulfanyl-L-cysteine + a uridine in tRNA + 2 reduced [2Fe-2S]-[ferredoxin] + ATP + H(+) = [ThiI sulfur-carrier protein]-L-cysteine + a 4-thiouridine in tRNA + 2 oxidized [2Fe-2S]-[ferredoxin] + AMP + diphosphate</text>
        <dbReference type="Rhea" id="RHEA:24176"/>
        <dbReference type="Rhea" id="RHEA-COMP:10000"/>
        <dbReference type="Rhea" id="RHEA-COMP:10001"/>
        <dbReference type="Rhea" id="RHEA-COMP:13337"/>
        <dbReference type="Rhea" id="RHEA-COMP:13338"/>
        <dbReference type="Rhea" id="RHEA-COMP:13339"/>
        <dbReference type="Rhea" id="RHEA-COMP:13340"/>
        <dbReference type="ChEBI" id="CHEBI:15378"/>
        <dbReference type="ChEBI" id="CHEBI:29950"/>
        <dbReference type="ChEBI" id="CHEBI:30616"/>
        <dbReference type="ChEBI" id="CHEBI:33019"/>
        <dbReference type="ChEBI" id="CHEBI:33737"/>
        <dbReference type="ChEBI" id="CHEBI:33738"/>
        <dbReference type="ChEBI" id="CHEBI:61963"/>
        <dbReference type="ChEBI" id="CHEBI:65315"/>
        <dbReference type="ChEBI" id="CHEBI:136798"/>
        <dbReference type="ChEBI" id="CHEBI:456215"/>
        <dbReference type="EC" id="2.8.1.4"/>
    </reaction>
</comment>
<dbReference type="AlphaFoldDB" id="A0A133VGZ0"/>
<comment type="caution">
    <text evidence="10">The sequence shown here is derived from an EMBL/GenBank/DDBJ whole genome shotgun (WGS) entry which is preliminary data.</text>
</comment>
<dbReference type="InterPro" id="IPR014729">
    <property type="entry name" value="Rossmann-like_a/b/a_fold"/>
</dbReference>
<dbReference type="Gene3D" id="3.40.50.620">
    <property type="entry name" value="HUPs"/>
    <property type="match status" value="1"/>
</dbReference>
<evidence type="ECO:0000313" key="10">
    <source>
        <dbReference type="EMBL" id="KXB05692.1"/>
    </source>
</evidence>
<dbReference type="GO" id="GO:0002937">
    <property type="term" value="P:tRNA 4-thiouridine biosynthesis"/>
    <property type="evidence" value="ECO:0007669"/>
    <property type="project" value="TreeGrafter"/>
</dbReference>
<dbReference type="Proteomes" id="UP000070311">
    <property type="component" value="Unassembled WGS sequence"/>
</dbReference>
<dbReference type="GO" id="GO:0004810">
    <property type="term" value="F:CCA tRNA nucleotidyltransferase activity"/>
    <property type="evidence" value="ECO:0007669"/>
    <property type="project" value="InterPro"/>
</dbReference>
<dbReference type="Pfam" id="PF02568">
    <property type="entry name" value="ThiI"/>
    <property type="match status" value="1"/>
</dbReference>
<sequence length="374" mass="42837">MNRTILIRYGEIALKSEPVRKEFEKKLIRNIKSTFKNQSVNATTKRGRIFIKTPKIEESASKIANIPGVVSTSPTWKTKSSIEKIWNIAKKVVKKEFSKKGSFAVRSRRVGNHDYSSQELAEKLGSRILDIMPELTVDLDNPEQELFVEIRKDDAYIFTRIIDGIGGLPVGSQGKVLVLFNGDIESLITTFLILRRGAMACPLFFELKEKPREKAVNLFKKLSKFHPNLELRVIPAFNIQKEVAEKAPEFEDVIKERLFLKIAERVAGEINGKALAIDKNLDYLKSFSLHNTRILEEKINLSVLYPLVGYDKNRMKEIGKLISSKTFEKEKTLTNFTKEKYDIEKIHEAEKNISEECLINSALESLQVYKIEEL</sequence>
<dbReference type="HAMAP" id="MF_00021">
    <property type="entry name" value="ThiI"/>
    <property type="match status" value="1"/>
</dbReference>
<feature type="domain" description="THUMP" evidence="9">
    <location>
        <begin position="57"/>
        <end position="161"/>
    </location>
</feature>
<dbReference type="GO" id="GO:0005524">
    <property type="term" value="F:ATP binding"/>
    <property type="evidence" value="ECO:0007669"/>
    <property type="project" value="UniProtKB-UniRule"/>
</dbReference>
<dbReference type="EC" id="2.8.1.4" evidence="8"/>
<keyword evidence="1 8" id="KW-0963">Cytoplasm</keyword>
<dbReference type="InterPro" id="IPR049962">
    <property type="entry name" value="THUMP_ThiI"/>
</dbReference>
<dbReference type="GO" id="GO:0005829">
    <property type="term" value="C:cytosol"/>
    <property type="evidence" value="ECO:0007669"/>
    <property type="project" value="TreeGrafter"/>
</dbReference>
<dbReference type="GO" id="GO:0009229">
    <property type="term" value="P:thiamine diphosphate biosynthetic process"/>
    <property type="evidence" value="ECO:0007669"/>
    <property type="project" value="UniProtKB-UniRule"/>
</dbReference>
<keyword evidence="3 8" id="KW-0808">Transferase</keyword>
<reference evidence="10 11" key="1">
    <citation type="journal article" date="2016" name="Sci. Rep.">
        <title>Metabolic traits of an uncultured archaeal lineage -MSBL1- from brine pools of the Red Sea.</title>
        <authorList>
            <person name="Mwirichia R."/>
            <person name="Alam I."/>
            <person name="Rashid M."/>
            <person name="Vinu M."/>
            <person name="Ba-Alawi W."/>
            <person name="Anthony Kamau A."/>
            <person name="Kamanda Ngugi D."/>
            <person name="Goker M."/>
            <person name="Klenk H.P."/>
            <person name="Bajic V."/>
            <person name="Stingl U."/>
        </authorList>
    </citation>
    <scope>NUCLEOTIDE SEQUENCE [LARGE SCALE GENOMIC DNA]</scope>
    <source>
        <strain evidence="10">SCGC-AAA382A13</strain>
    </source>
</reference>
<dbReference type="InterPro" id="IPR020536">
    <property type="entry name" value="ThiI_AANH"/>
</dbReference>
<keyword evidence="4 8" id="KW-0547">Nucleotide-binding</keyword>
<dbReference type="Gene3D" id="3.30.2130.30">
    <property type="match status" value="1"/>
</dbReference>